<dbReference type="CDD" id="cd11615">
    <property type="entry name" value="SAF_NeuB_like"/>
    <property type="match status" value="1"/>
</dbReference>
<dbReference type="AlphaFoldDB" id="B3E207"/>
<dbReference type="SMART" id="SM00858">
    <property type="entry name" value="SAF"/>
    <property type="match status" value="1"/>
</dbReference>
<gene>
    <name evidence="2" type="ordered locus">Glov_3405</name>
</gene>
<dbReference type="SUPFAM" id="SSF51269">
    <property type="entry name" value="AFP III-like domain"/>
    <property type="match status" value="1"/>
</dbReference>
<dbReference type="SUPFAM" id="SSF51569">
    <property type="entry name" value="Aldolase"/>
    <property type="match status" value="1"/>
</dbReference>
<dbReference type="InterPro" id="IPR051690">
    <property type="entry name" value="PseI-like"/>
</dbReference>
<keyword evidence="3" id="KW-1185">Reference proteome</keyword>
<dbReference type="InterPro" id="IPR036732">
    <property type="entry name" value="AFP_Neu5c_C_sf"/>
</dbReference>
<dbReference type="Proteomes" id="UP000002420">
    <property type="component" value="Chromosome"/>
</dbReference>
<feature type="domain" description="AFP-like" evidence="1">
    <location>
        <begin position="299"/>
        <end position="357"/>
    </location>
</feature>
<organism evidence="2 3">
    <name type="scientific">Trichlorobacter lovleyi (strain ATCC BAA-1151 / DSM 17278 / SZ)</name>
    <name type="common">Geobacter lovleyi</name>
    <dbReference type="NCBI Taxonomy" id="398767"/>
    <lineage>
        <taxon>Bacteria</taxon>
        <taxon>Pseudomonadati</taxon>
        <taxon>Thermodesulfobacteriota</taxon>
        <taxon>Desulfuromonadia</taxon>
        <taxon>Geobacterales</taxon>
        <taxon>Geobacteraceae</taxon>
        <taxon>Trichlorobacter</taxon>
    </lineage>
</organism>
<dbReference type="NCBIfam" id="TIGR03569">
    <property type="entry name" value="NeuB_NnaB"/>
    <property type="match status" value="1"/>
</dbReference>
<dbReference type="Gene3D" id="3.90.1210.10">
    <property type="entry name" value="Antifreeze-like/N-acetylneuraminic acid synthase C-terminal domain"/>
    <property type="match status" value="1"/>
</dbReference>
<dbReference type="InterPro" id="IPR013974">
    <property type="entry name" value="SAF"/>
</dbReference>
<dbReference type="STRING" id="398767.Glov_3405"/>
<proteinExistence type="predicted"/>
<name>B3E207_TRIL1</name>
<dbReference type="InterPro" id="IPR057736">
    <property type="entry name" value="SAF_PseI/NeuA/NeuB"/>
</dbReference>
<dbReference type="Gene3D" id="3.20.20.70">
    <property type="entry name" value="Aldolase class I"/>
    <property type="match status" value="1"/>
</dbReference>
<protein>
    <submittedName>
        <fullName evidence="2">N-acylneuraminate-9-phosphate synthase</fullName>
        <ecNumber evidence="2">2.5.1.57</ecNumber>
    </submittedName>
</protein>
<dbReference type="EMBL" id="CP001089">
    <property type="protein sequence ID" value="ACD97110.1"/>
    <property type="molecule type" value="Genomic_DNA"/>
</dbReference>
<keyword evidence="2" id="KW-0808">Transferase</keyword>
<dbReference type="GO" id="GO:0016051">
    <property type="term" value="P:carbohydrate biosynthetic process"/>
    <property type="evidence" value="ECO:0007669"/>
    <property type="project" value="InterPro"/>
</dbReference>
<dbReference type="PANTHER" id="PTHR42966:SF1">
    <property type="entry name" value="SIALIC ACID SYNTHASE"/>
    <property type="match status" value="1"/>
</dbReference>
<dbReference type="EC" id="2.5.1.57" evidence="2"/>
<dbReference type="InterPro" id="IPR013785">
    <property type="entry name" value="Aldolase_TIM"/>
</dbReference>
<dbReference type="PANTHER" id="PTHR42966">
    <property type="entry name" value="N-ACETYLNEURAMINATE SYNTHASE"/>
    <property type="match status" value="1"/>
</dbReference>
<dbReference type="InterPro" id="IPR013132">
    <property type="entry name" value="PseI/NeuA/B-like_N"/>
</dbReference>
<dbReference type="GO" id="GO:0047444">
    <property type="term" value="F:N-acylneuraminate-9-phosphate synthase activity"/>
    <property type="evidence" value="ECO:0007669"/>
    <property type="project" value="UniProtKB-EC"/>
</dbReference>
<dbReference type="KEGG" id="glo:Glov_3405"/>
<evidence type="ECO:0000259" key="1">
    <source>
        <dbReference type="PROSITE" id="PS50844"/>
    </source>
</evidence>
<dbReference type="HOGENOM" id="CLU_040465_0_0_7"/>
<evidence type="ECO:0000313" key="3">
    <source>
        <dbReference type="Proteomes" id="UP000002420"/>
    </source>
</evidence>
<reference evidence="2 3" key="1">
    <citation type="submission" date="2008-05" db="EMBL/GenBank/DDBJ databases">
        <title>Complete sequence of chromosome of Geobacter lovleyi SZ.</title>
        <authorList>
            <consortium name="US DOE Joint Genome Institute"/>
            <person name="Lucas S."/>
            <person name="Copeland A."/>
            <person name="Lapidus A."/>
            <person name="Glavina del Rio T."/>
            <person name="Dalin E."/>
            <person name="Tice H."/>
            <person name="Bruce D."/>
            <person name="Goodwin L."/>
            <person name="Pitluck S."/>
            <person name="Chertkov O."/>
            <person name="Meincke L."/>
            <person name="Brettin T."/>
            <person name="Detter J.C."/>
            <person name="Han C."/>
            <person name="Tapia R."/>
            <person name="Kuske C.R."/>
            <person name="Schmutz J."/>
            <person name="Larimer F."/>
            <person name="Land M."/>
            <person name="Hauser L."/>
            <person name="Kyrpides N."/>
            <person name="Mikhailova N."/>
            <person name="Sung Y."/>
            <person name="Fletcher K.E."/>
            <person name="Ritalahti K.M."/>
            <person name="Loeffler F.E."/>
            <person name="Richardson P."/>
        </authorList>
    </citation>
    <scope>NUCLEOTIDE SEQUENCE [LARGE SCALE GENOMIC DNA]</scope>
    <source>
        <strain evidence="3">ATCC BAA-1151 / DSM 17278 / SZ</strain>
    </source>
</reference>
<dbReference type="PROSITE" id="PS50844">
    <property type="entry name" value="AFP_LIKE"/>
    <property type="match status" value="1"/>
</dbReference>
<dbReference type="Pfam" id="PF08666">
    <property type="entry name" value="SAF"/>
    <property type="match status" value="1"/>
</dbReference>
<dbReference type="InterPro" id="IPR020007">
    <property type="entry name" value="NeuB/NeuA"/>
</dbReference>
<dbReference type="InterPro" id="IPR006190">
    <property type="entry name" value="SAF_AFP_Neu5Ac"/>
</dbReference>
<dbReference type="eggNOG" id="COG2089">
    <property type="taxonomic scope" value="Bacteria"/>
</dbReference>
<accession>B3E207</accession>
<sequence length="358" mass="39028">MIYQKIESDVSMPKIQFSEGNNIYLIAEAGVNHNGSMQLAKKLVEAAKQAGADCVKFQTFQAENVVTRTAPKAKYQLAVTDKQESQLEMLKKLELSFEDHKELMDYCRRLEIDFLSTPYGFSDIASLEELGVASYKIASGQIVEPSFLHAVAATGKPIYLSTGMATLAEVATAVEAIRNAGNHQLVLLQCTTNYPSRIQDANLLTIPVMKAAFGTEVGYSDHTQSDTACLVAIGLGARVIEKHLTLDKSLPGPDHAASATPVEFQRLCCAIRDAEESLGSGVKEPCEAEVLNAVNMRRSLVAARHIKAGEVFELGMLAFKRPGRGIRPALLSEILGCVATNDIEQDTMITWTMCGERR</sequence>
<dbReference type="RefSeq" id="WP_012471432.1">
    <property type="nucleotide sequence ID" value="NC_010814.1"/>
</dbReference>
<evidence type="ECO:0000313" key="2">
    <source>
        <dbReference type="EMBL" id="ACD97110.1"/>
    </source>
</evidence>
<dbReference type="Pfam" id="PF03102">
    <property type="entry name" value="NeuB"/>
    <property type="match status" value="1"/>
</dbReference>